<dbReference type="AlphaFoldDB" id="A0AAD4Z9W0"/>
<reference evidence="2 3" key="1">
    <citation type="journal article" date="2022" name="G3 (Bethesda)">
        <title>Whole-genome sequence and methylome profiling of the almond [Prunus dulcis (Mill.) D.A. Webb] cultivar 'Nonpareil'.</title>
        <authorList>
            <person name="D'Amico-Willman K.M."/>
            <person name="Ouma W.Z."/>
            <person name="Meulia T."/>
            <person name="Sideli G.M."/>
            <person name="Gradziel T.M."/>
            <person name="Fresnedo-Ramirez J."/>
        </authorList>
    </citation>
    <scope>NUCLEOTIDE SEQUENCE [LARGE SCALE GENOMIC DNA]</scope>
    <source>
        <strain evidence="2">Clone GOH B32 T37-40</strain>
    </source>
</reference>
<keyword evidence="1" id="KW-0812">Transmembrane</keyword>
<organism evidence="2 3">
    <name type="scientific">Prunus dulcis</name>
    <name type="common">Almond</name>
    <name type="synonym">Amygdalus dulcis</name>
    <dbReference type="NCBI Taxonomy" id="3755"/>
    <lineage>
        <taxon>Eukaryota</taxon>
        <taxon>Viridiplantae</taxon>
        <taxon>Streptophyta</taxon>
        <taxon>Embryophyta</taxon>
        <taxon>Tracheophyta</taxon>
        <taxon>Spermatophyta</taxon>
        <taxon>Magnoliopsida</taxon>
        <taxon>eudicotyledons</taxon>
        <taxon>Gunneridae</taxon>
        <taxon>Pentapetalae</taxon>
        <taxon>rosids</taxon>
        <taxon>fabids</taxon>
        <taxon>Rosales</taxon>
        <taxon>Rosaceae</taxon>
        <taxon>Amygdaloideae</taxon>
        <taxon>Amygdaleae</taxon>
        <taxon>Prunus</taxon>
    </lineage>
</organism>
<dbReference type="EMBL" id="JAJFAZ020000003">
    <property type="protein sequence ID" value="KAI5338932.1"/>
    <property type="molecule type" value="Genomic_DNA"/>
</dbReference>
<protein>
    <submittedName>
        <fullName evidence="2">Uncharacterized protein</fullName>
    </submittedName>
</protein>
<evidence type="ECO:0000313" key="2">
    <source>
        <dbReference type="EMBL" id="KAI5338932.1"/>
    </source>
</evidence>
<gene>
    <name evidence="2" type="ORF">L3X38_018204</name>
</gene>
<sequence>MTVQITVQWTVKTFQLLNKSNHLQFMLVNWCSLDHLGSQKLTHSAIMPVAYAFPIKLTKMKCHVSNMDHMLKLFLELLIHRGHHVAFGLTIIINVLVILSTRGG</sequence>
<dbReference type="Proteomes" id="UP001054821">
    <property type="component" value="Chromosome 3"/>
</dbReference>
<proteinExistence type="predicted"/>
<evidence type="ECO:0000256" key="1">
    <source>
        <dbReference type="SAM" id="Phobius"/>
    </source>
</evidence>
<keyword evidence="3" id="KW-1185">Reference proteome</keyword>
<feature type="transmembrane region" description="Helical" evidence="1">
    <location>
        <begin position="78"/>
        <end position="99"/>
    </location>
</feature>
<keyword evidence="1" id="KW-0472">Membrane</keyword>
<keyword evidence="1" id="KW-1133">Transmembrane helix</keyword>
<comment type="caution">
    <text evidence="2">The sequence shown here is derived from an EMBL/GenBank/DDBJ whole genome shotgun (WGS) entry which is preliminary data.</text>
</comment>
<evidence type="ECO:0000313" key="3">
    <source>
        <dbReference type="Proteomes" id="UP001054821"/>
    </source>
</evidence>
<accession>A0AAD4Z9W0</accession>
<name>A0AAD4Z9W0_PRUDU</name>